<organism evidence="2 3">
    <name type="scientific">Aspergillus leporis</name>
    <dbReference type="NCBI Taxonomy" id="41062"/>
    <lineage>
        <taxon>Eukaryota</taxon>
        <taxon>Fungi</taxon>
        <taxon>Dikarya</taxon>
        <taxon>Ascomycota</taxon>
        <taxon>Pezizomycotina</taxon>
        <taxon>Eurotiomycetes</taxon>
        <taxon>Eurotiomycetidae</taxon>
        <taxon>Eurotiales</taxon>
        <taxon>Aspergillaceae</taxon>
        <taxon>Aspergillus</taxon>
        <taxon>Aspergillus subgen. Circumdati</taxon>
    </lineage>
</organism>
<name>A0A5N5XCZ0_9EURO</name>
<dbReference type="Proteomes" id="UP000326565">
    <property type="component" value="Unassembled WGS sequence"/>
</dbReference>
<keyword evidence="3" id="KW-1185">Reference proteome</keyword>
<gene>
    <name evidence="2" type="ORF">BDV29DRAFT_153771</name>
</gene>
<dbReference type="OrthoDB" id="5424209at2759"/>
<dbReference type="EMBL" id="ML732169">
    <property type="protein sequence ID" value="KAB8077384.1"/>
    <property type="molecule type" value="Genomic_DNA"/>
</dbReference>
<dbReference type="AlphaFoldDB" id="A0A5N5XCZ0"/>
<protein>
    <submittedName>
        <fullName evidence="2">Uncharacterized protein</fullName>
    </submittedName>
</protein>
<sequence length="149" mass="16813">MSSRGSDLELAYASPNVLRLQGGDPEGIERHTRKHASNVLSDEEDKRAQTAESAELGAPEAQVCRDTRRPAIKSHYNQGGGHRRPRQQRLLPWLHRQAVDDAWLTDCRQIRESLINKGLQQVVVEIADPRAFRPPSVFPVLRTDAECEK</sequence>
<proteinExistence type="predicted"/>
<feature type="region of interest" description="Disordered" evidence="1">
    <location>
        <begin position="1"/>
        <end position="87"/>
    </location>
</feature>
<accession>A0A5N5XCZ0</accession>
<reference evidence="2 3" key="1">
    <citation type="submission" date="2019-04" db="EMBL/GenBank/DDBJ databases">
        <title>Friends and foes A comparative genomics study of 23 Aspergillus species from section Flavi.</title>
        <authorList>
            <consortium name="DOE Joint Genome Institute"/>
            <person name="Kjaerbolling I."/>
            <person name="Vesth T."/>
            <person name="Frisvad J.C."/>
            <person name="Nybo J.L."/>
            <person name="Theobald S."/>
            <person name="Kildgaard S."/>
            <person name="Isbrandt T."/>
            <person name="Kuo A."/>
            <person name="Sato A."/>
            <person name="Lyhne E.K."/>
            <person name="Kogle M.E."/>
            <person name="Wiebenga A."/>
            <person name="Kun R.S."/>
            <person name="Lubbers R.J."/>
            <person name="Makela M.R."/>
            <person name="Barry K."/>
            <person name="Chovatia M."/>
            <person name="Clum A."/>
            <person name="Daum C."/>
            <person name="Haridas S."/>
            <person name="He G."/>
            <person name="LaButti K."/>
            <person name="Lipzen A."/>
            <person name="Mondo S."/>
            <person name="Riley R."/>
            <person name="Salamov A."/>
            <person name="Simmons B.A."/>
            <person name="Magnuson J.K."/>
            <person name="Henrissat B."/>
            <person name="Mortensen U.H."/>
            <person name="Larsen T.O."/>
            <person name="Devries R.P."/>
            <person name="Grigoriev I.V."/>
            <person name="Machida M."/>
            <person name="Baker S.E."/>
            <person name="Andersen M.R."/>
        </authorList>
    </citation>
    <scope>NUCLEOTIDE SEQUENCE [LARGE SCALE GENOMIC DNA]</scope>
    <source>
        <strain evidence="2 3">CBS 151.66</strain>
    </source>
</reference>
<evidence type="ECO:0000313" key="3">
    <source>
        <dbReference type="Proteomes" id="UP000326565"/>
    </source>
</evidence>
<evidence type="ECO:0000313" key="2">
    <source>
        <dbReference type="EMBL" id="KAB8077384.1"/>
    </source>
</evidence>
<evidence type="ECO:0000256" key="1">
    <source>
        <dbReference type="SAM" id="MobiDB-lite"/>
    </source>
</evidence>